<dbReference type="EMBL" id="HBEA01011369">
    <property type="protein sequence ID" value="CAD8259190.1"/>
    <property type="molecule type" value="Transcribed_RNA"/>
</dbReference>
<dbReference type="InterPro" id="IPR012580">
    <property type="entry name" value="NUC153"/>
</dbReference>
<proteinExistence type="inferred from homology"/>
<feature type="domain" description="Nucleolar protein 10-like N-terminal" evidence="9">
    <location>
        <begin position="22"/>
        <end position="379"/>
    </location>
</feature>
<dbReference type="SUPFAM" id="SSF50978">
    <property type="entry name" value="WD40 repeat-like"/>
    <property type="match status" value="1"/>
</dbReference>
<dbReference type="Gene3D" id="2.130.10.10">
    <property type="entry name" value="YVTN repeat-like/Quinoprotein amine dehydrogenase"/>
    <property type="match status" value="1"/>
</dbReference>
<evidence type="ECO:0000313" key="10">
    <source>
        <dbReference type="EMBL" id="CAD8259190.1"/>
    </source>
</evidence>
<dbReference type="InterPro" id="IPR056551">
    <property type="entry name" value="Beta-prop_NOL10_N"/>
</dbReference>
<evidence type="ECO:0000259" key="7">
    <source>
        <dbReference type="Pfam" id="PF08159"/>
    </source>
</evidence>
<keyword evidence="4" id="KW-0677">Repeat</keyword>
<dbReference type="GO" id="GO:0000462">
    <property type="term" value="P:maturation of SSU-rRNA from tricistronic rRNA transcript (SSU-rRNA, 5.8S rRNA, LSU-rRNA)"/>
    <property type="evidence" value="ECO:0007669"/>
    <property type="project" value="TreeGrafter"/>
</dbReference>
<evidence type="ECO:0008006" key="11">
    <source>
        <dbReference type="Google" id="ProtNLM"/>
    </source>
</evidence>
<dbReference type="Pfam" id="PF23097">
    <property type="entry name" value="NOL10_2nd"/>
    <property type="match status" value="1"/>
</dbReference>
<feature type="compositionally biased region" description="Acidic residues" evidence="6">
    <location>
        <begin position="526"/>
        <end position="538"/>
    </location>
</feature>
<dbReference type="InterPro" id="IPR040382">
    <property type="entry name" value="NOL10/Enp2"/>
</dbReference>
<comment type="similarity">
    <text evidence="2">Belongs to the WD repeat NOL10/ENP2 family.</text>
</comment>
<dbReference type="InterPro" id="IPR001680">
    <property type="entry name" value="WD40_rpt"/>
</dbReference>
<accession>A0A7R9YC92</accession>
<evidence type="ECO:0000256" key="4">
    <source>
        <dbReference type="ARBA" id="ARBA00022737"/>
    </source>
</evidence>
<dbReference type="InterPro" id="IPR056550">
    <property type="entry name" value="NOL10_2nd"/>
</dbReference>
<dbReference type="PANTHER" id="PTHR14927:SF0">
    <property type="entry name" value="NUCLEOLAR PROTEIN 10"/>
    <property type="match status" value="1"/>
</dbReference>
<keyword evidence="5" id="KW-0539">Nucleus</keyword>
<evidence type="ECO:0000256" key="6">
    <source>
        <dbReference type="SAM" id="MobiDB-lite"/>
    </source>
</evidence>
<evidence type="ECO:0000259" key="9">
    <source>
        <dbReference type="Pfam" id="PF23098"/>
    </source>
</evidence>
<dbReference type="AlphaFoldDB" id="A0A7R9YC92"/>
<dbReference type="PANTHER" id="PTHR14927">
    <property type="entry name" value="NUCLEOLAR PROTEIN 10"/>
    <property type="match status" value="1"/>
</dbReference>
<evidence type="ECO:0000256" key="3">
    <source>
        <dbReference type="ARBA" id="ARBA00022574"/>
    </source>
</evidence>
<feature type="domain" description="Nucleolar protein 10-like second" evidence="8">
    <location>
        <begin position="392"/>
        <end position="439"/>
    </location>
</feature>
<feature type="domain" description="NUC153" evidence="7">
    <location>
        <begin position="487"/>
        <end position="514"/>
    </location>
</feature>
<dbReference type="Pfam" id="PF23098">
    <property type="entry name" value="Beta-prop_NOL10_N"/>
    <property type="match status" value="1"/>
</dbReference>
<dbReference type="GO" id="GO:0032040">
    <property type="term" value="C:small-subunit processome"/>
    <property type="evidence" value="ECO:0007669"/>
    <property type="project" value="TreeGrafter"/>
</dbReference>
<evidence type="ECO:0000259" key="8">
    <source>
        <dbReference type="Pfam" id="PF23097"/>
    </source>
</evidence>
<evidence type="ECO:0000256" key="5">
    <source>
        <dbReference type="ARBA" id="ARBA00023242"/>
    </source>
</evidence>
<dbReference type="GO" id="GO:0030686">
    <property type="term" value="C:90S preribosome"/>
    <property type="evidence" value="ECO:0007669"/>
    <property type="project" value="TreeGrafter"/>
</dbReference>
<name>A0A7R9YC92_9STRA</name>
<dbReference type="InterPro" id="IPR015943">
    <property type="entry name" value="WD40/YVTN_repeat-like_dom_sf"/>
</dbReference>
<dbReference type="InterPro" id="IPR036322">
    <property type="entry name" value="WD40_repeat_dom_sf"/>
</dbReference>
<dbReference type="Pfam" id="PF08159">
    <property type="entry name" value="NUC153"/>
    <property type="match status" value="1"/>
</dbReference>
<evidence type="ECO:0000256" key="1">
    <source>
        <dbReference type="ARBA" id="ARBA00004604"/>
    </source>
</evidence>
<protein>
    <recommendedName>
        <fullName evidence="11">NUC153 domain-containing protein</fullName>
    </recommendedName>
</protein>
<reference evidence="10" key="1">
    <citation type="submission" date="2021-01" db="EMBL/GenBank/DDBJ databases">
        <authorList>
            <person name="Corre E."/>
            <person name="Pelletier E."/>
            <person name="Niang G."/>
            <person name="Scheremetjew M."/>
            <person name="Finn R."/>
            <person name="Kale V."/>
            <person name="Holt S."/>
            <person name="Cochrane G."/>
            <person name="Meng A."/>
            <person name="Brown T."/>
            <person name="Cohen L."/>
        </authorList>
    </citation>
    <scope>NUCLEOTIDE SEQUENCE</scope>
    <source>
        <strain evidence="10">CCMP2078</strain>
    </source>
</reference>
<dbReference type="SMART" id="SM00320">
    <property type="entry name" value="WD40"/>
    <property type="match status" value="3"/>
</dbReference>
<keyword evidence="3" id="KW-0853">WD repeat</keyword>
<sequence>MARLLGRACLGMAGLSLHSDSRGVKVYSLTSARALPVWLSEGQKRKLRADDDFRRRVELLNDFEFPGASQRVKLSADGRYAVATGVYPPSVKIYELEELGLKVERRLDCEVVDFLLLSEDYSKIALLLADRTLAFHAAYGKHYELRIPKFGRCLDYQPTSCDLLLGAAGHEIYRINLEEGRFQEPLTVPFEGVNALQLSPAHQLIAAGGESAVHFIDPRSRTALGTLQLPGDAEVTCIRHNTDGLNFAVGAADGSVLLYDLRSRTPVHQRRHINELPIKAIDFLTEKKFLVSADAKSMKVWDYGKSTAAESDQLALHCTVEATADINDICVVRDQRRDSGLIFAAGEQPKVQSYFIPSLGPAPKWCSFLEGLTEELEEASADGAGKSGEVSVFDDYKFLTKQELQELNVESLMGTPLLRGYMHGYFMDSKLYNKLLQVSNPSALEDYRRQKLKQKIEEKRASRISIRKRLPKINTALAQRMLERDGDERFASLFTDERFQVDEESEEFRLRNPSGMARKRGRREMADDDSEDEALGIS</sequence>
<comment type="subcellular location">
    <subcellularLocation>
        <location evidence="1">Nucleus</location>
        <location evidence="1">Nucleolus</location>
    </subcellularLocation>
</comment>
<evidence type="ECO:0000256" key="2">
    <source>
        <dbReference type="ARBA" id="ARBA00005264"/>
    </source>
</evidence>
<organism evidence="10">
    <name type="scientific">Pinguiococcus pyrenoidosus</name>
    <dbReference type="NCBI Taxonomy" id="172671"/>
    <lineage>
        <taxon>Eukaryota</taxon>
        <taxon>Sar</taxon>
        <taxon>Stramenopiles</taxon>
        <taxon>Ochrophyta</taxon>
        <taxon>Pinguiophyceae</taxon>
        <taxon>Pinguiochrysidales</taxon>
        <taxon>Pinguiochrysidaceae</taxon>
        <taxon>Pinguiococcus</taxon>
    </lineage>
</organism>
<feature type="region of interest" description="Disordered" evidence="6">
    <location>
        <begin position="504"/>
        <end position="538"/>
    </location>
</feature>
<gene>
    <name evidence="10" type="ORF">PPYR1160_LOCUS8691</name>
</gene>